<organism evidence="8 9">
    <name type="scientific">Corallococcus caeni</name>
    <dbReference type="NCBI Taxonomy" id="3082388"/>
    <lineage>
        <taxon>Bacteria</taxon>
        <taxon>Pseudomonadati</taxon>
        <taxon>Myxococcota</taxon>
        <taxon>Myxococcia</taxon>
        <taxon>Myxococcales</taxon>
        <taxon>Cystobacterineae</taxon>
        <taxon>Myxococcaceae</taxon>
        <taxon>Corallococcus</taxon>
    </lineage>
</organism>
<comment type="cofactor">
    <cofactor evidence="1">
        <name>pantetheine 4'-phosphate</name>
        <dbReference type="ChEBI" id="CHEBI:47942"/>
    </cofactor>
</comment>
<keyword evidence="3" id="KW-0597">Phosphoprotein</keyword>
<dbReference type="NCBIfam" id="TIGR01733">
    <property type="entry name" value="AA-adenyl-dom"/>
    <property type="match status" value="3"/>
</dbReference>
<dbReference type="Gene3D" id="3.40.50.980">
    <property type="match status" value="6"/>
</dbReference>
<evidence type="ECO:0000259" key="7">
    <source>
        <dbReference type="PROSITE" id="PS50075"/>
    </source>
</evidence>
<feature type="domain" description="Carrier" evidence="7">
    <location>
        <begin position="2737"/>
        <end position="2812"/>
    </location>
</feature>
<dbReference type="Pfam" id="PF23024">
    <property type="entry name" value="AMP-dom_DIP2-like"/>
    <property type="match status" value="1"/>
</dbReference>
<keyword evidence="9" id="KW-1185">Reference proteome</keyword>
<dbReference type="Pfam" id="PF13193">
    <property type="entry name" value="AMP-binding_C"/>
    <property type="match status" value="3"/>
</dbReference>
<dbReference type="CDD" id="cd19531">
    <property type="entry name" value="LCL_NRPS-like"/>
    <property type="match status" value="3"/>
</dbReference>
<evidence type="ECO:0000313" key="9">
    <source>
        <dbReference type="Proteomes" id="UP001342631"/>
    </source>
</evidence>
<dbReference type="SUPFAM" id="SSF47336">
    <property type="entry name" value="ACP-like"/>
    <property type="match status" value="4"/>
</dbReference>
<dbReference type="Pfam" id="PF00550">
    <property type="entry name" value="PP-binding"/>
    <property type="match status" value="4"/>
</dbReference>
<dbReference type="CDD" id="cd12117">
    <property type="entry name" value="A_NRPS_Srf_like"/>
    <property type="match status" value="2"/>
</dbReference>
<dbReference type="InterPro" id="IPR040097">
    <property type="entry name" value="FAAL/FAAC"/>
</dbReference>
<dbReference type="NCBIfam" id="NF003417">
    <property type="entry name" value="PRK04813.1"/>
    <property type="match status" value="5"/>
</dbReference>
<dbReference type="InterPro" id="IPR045851">
    <property type="entry name" value="AMP-bd_C_sf"/>
</dbReference>
<dbReference type="Proteomes" id="UP001342631">
    <property type="component" value="Unassembled WGS sequence"/>
</dbReference>
<sequence length="3907" mass="423941">MNASRSPTAPGFSTLVELLRTRALHQPDARAFTFLLDGESEEAPLTYAELDRQARAIGALLLQGGWAGRRALLLYAPGPEYIAAFFGCLYAGVTAVPAYPPMRPRQAPRLQAIAADAQAELALTTSPILEMLQGFFTDMPDLAALKWLATDGEDVAAHAEAWRAPEMTSGTLAFLQYTSGSTSTPKGVVLTHGNLLHNLTLIQRCFGHTPESRGVIWLPPYHDMGLIGGILQPIFVGFPVTLMSPLAFLQRPMRWLEAVSRERATTSGGPNFAYDLCARRATAEDVEKLDLSAWNVAFTGAEPVRTETLDRFTEVFGPRGFRRNAFYPCYGLAEATLIVSGGEHTALPVMRSARAEALEQNRFIEAAPGTDGARSFIGCGQSLPDQRILIVEPGTGVELAPGHVGEIWVCGPSVAQGYWRRPEQTAQTFHAHLAGGTEGPFLRTGDLGFLEGGELFVTGRLKDLIILRGRNHYPQDLELTAEQSHPALRSGCGAAFSMEADGEEQLVIVYELDRQHLRTDPESVAAAIRKALSEQHGVYVSEVVLIRTGGIPKTSSGKIQRNACREEFRAGALDVIGRSGPARVEQGAESSVLDRERLLAAAPEERPGLLEQDLRERVARLLQVAPTQVPSGQPVSGLGLDSLMAVELQHGVESCFHVPLPMADVLEGATLGDLAALVLRALETQSDAPSVEVVAPTAEAGSDRVPLSPGQQALWFLQQFDPGSVAYNIASAVRIRGPLDLAALRASLRALVERHEQLRSTFVDQPGGAVQVLAPFHDGCFLLEEASAPSEAWLRERLTAEAHRPFDLERGPLLRVHLFERSEQEHVLLLVVHHVVADLWSLTVMVRELDQLYPAAVAGRPANLPALSMRYTDTVRRQLARLERGEGERLWAYWRERLAGTLPVLDLPTDHPRPPVQTYRGGSVPFRVGAELSGKLKALARGAETTLFTALLAAFQVLLHRHSGQEDILVGSPTLGRTEAGTAHVVGYFVNPVVLRADLSGRPAFESFLRRMRQVVLEALKHQDFPFALLVDRLHPKRDASRSPLFQAMFTLQQAQLPAALRGLPEFALGSSGATMTVGGLPFEAIALEQQVSQFDLTLMMAEHDAELVGAFQYNSDLFEAATVERMSSRFMTLLESIVADPGQPVSTVPVLPEAERQRLLVELNATATPYPLEFSLPSLFFAQAARTPDATALFTSQTQLSFRTLSERVCRLAHHLRLLGVGPEVTVGVFLQRSDELVTSLLAILAAGGAYVPLDPAYPSERLALMLEDSRAGLVLSHSALRDRLPPGAHRALCLDEVADEVASRPSSPPPLRLFPENLAYLIYTSGSTGRPKAVAISHRSAAAMLFWARDCFSPEERSGVLASTSVCFDLSVFELFVPLCFGGSVVLADNALQLPSHPAASHVTLLNTVPSALSELLRGAGLPPSVRTVNLAGEPLPRALVSRAFQVPTLQRLFNLYGPSEDTTYSTWALLDADATGTPPIGRAIANSQVYLLDRFGQPTPFGVPGEVFLGGEGLARGYLGQPALTAERFVPNPFSTSPGARLYRTGDLARWRADGQLEFLGRNDNQVKLRGFRIELGEIEAALARQPGVREVAVLVREDVPGDKRLVAYLVLAPDAPSVSELRRALQQQLPGYMVPAHLLPLDALPLTPNGKLDRRALPAPDARPSLDTGFIAPQSALEVQLASAWQAVLRLDKVGIHDNFFDLGGNSLLATQVVSRLRDQSAISVPLHVLFQAPTLSGLARHLQAHAPEARSLQPSFKPRPDGPLPLSFAQERLWFIDQLLPGNPLYVMPLAVRLTGTLDATALAHSLRALVERHESLRTTFGLVDDKPVQLIAPALDVPLPIIDLRSLPADEQSAAVIQHTQSFAVQPFDLQKGPLLRSCLLRLADDSHLWLLSLHHIVADGWSLGVLVQEVAALYASASRGEPASLPALPIQYADYALWQREWLQGPARQPLLDYWTRQLADVPTVLELPTDFPRPAIASSRGALQPLQLPMELTAALKALSREEGVTLFMTLMAAFQVLLQRYCAKDDFVVGTPIANRTLGQTEALIGCFVNTLPIRANLSGQPSFRALLRRVQATCLEAYAHQELPFEHLVDALHLARDLSHTPLVQVLFVLQNAPMSAPALPGLHLEPLPTRSTTAKFDLTLNLEETSGGLSGWFEYRTELFRPETIERLTGQLQTLLEGIVAAPNQSLTVLPVLSERERQQVLVEFNANTSAYPSDSIASLFHAQAASTPDALALLTADASLTYRALSERAGRLAHHLRHLGVGPELTVGVFLERSHDLIVSLLAILSAGGAYLPLDTSYPSERLAFMLEDSGASLVLSHSALAPRLPSGSPRTLCLDEVADEIASRPSFPPPLSIPPQGLAYVIYTSGSTGRPKGVSVPHQAVIRLVKDSNYFALRADDVVLHLAPTAFDASTFEVWAPLLNGARLALFPSAPPSAESLAHAVSLFNVSTLWLTAGLFHQLVDSLDDSLLPLLRPLRTLLAGGDVLSASHVRAWLSRLPHCTLVNGYGPTENTTFTCCAPLSDASQVGASVPLGRPISNTSVFVLDRFGQPSPIGVPGELFAGGDGLARGYLGQPALTAERFVPNPFSASPGARLYRTGDLARWRADGQLEFLGRRDNQVKLRGFRIELGEIEAALARQPGVREVAVLVREDVPGDKRLVAYLVLAPDAPSVSELRRALQQQLPGYMVPAHLLPLDAFPLTPNGKLDRRALPAPDARPSLDTGFVAPQSALEVQLASAWQAVLRLDKVGVHDNFFDLGGNSLLATQVVSRLRDRFAISVPLQAFFQAPSISRLTRHLQAHAPEAQSLQPSFKPRPDGPLPLSFAQERLWFIDRLIPDSALYAIPLAVRLTGTLDATALAHSLRALVERHESLRTTFGLVDDKPVQLIAPALDVPLPIIDLRSLPADEQSAAVPQHTQSFAAQPFDLQKGPLLRSCLLRLADDSHLWLLSLHHIVADGWSLGVLVQEVAALYASASRGEPASLPALPIQYADYALWQREWLQGPARQPLLDYWSRQLSDVPTVLELPTDFPRPAVPSPQGALHALRLPPELTAALKALSREEGITLFMTLMAAFQVLLQRYCAKDDFVVGTPIANRTRSETESLIGCFINTLPIRANLSGQPSFRALLRRVQATCLEAYAHQELPFEHLVDALHLSRDLRHTPLVQVLFVLQNAPMSALALPGLDLEPLPTQSTTAKFDLTLNLEEDSGGLAGWFEYRTGLFAASTIARFAEQFATLLAGVVAAPDADIHTLPVLSERERQQVLVEFNANTTAYPSDSIASLFHAQAASTPDALALLTADASLTYRALSERAGRLAHHLRHLGVGPEVTVGVFLERSHDLIVSLLAILSAGGAYLPLDTSYPSEHLAFMLEDSGASLVLSHSALAPRLPSGSPRTLCLDEVADEIASRPSFPPPLSVSPQGLAYVIYTSGSTGRPKGVSVPHQAVIRLVKESNYFALRADDVVLHLAPTAFDASTFEVWAPLLNGARLALFPASPPSAESLAHAVSLFNVSTLWLTAGLFHQLVDSLDDSLLPLLRPLRTLLAGGDVLSPSHVRAWLSRLPHCTLVNGYGPTENTTFTCCAPLSDASQVGASVPLGRPISNTSVFVLDRFGQPSPIGVPGELFAGGDGLARGYLGQPVLTAERFVPNPFSTSPGARLYRTGDLARWRADGQLEFLGRRDNQVKLRGFRIELGEIEAALARQPGVREVAVLVREDVPGDKRLVAYLVLAPDAPSVSELRRALQQQLPGYMVPAHLLPLDAFPLTPNGKLDRRALPAPDARPSLDTGFVAPQSALEVQLASAWQAVLRLDKVGVHDNFFDLGGNSLLMVQLHTRLREALKLDVPLVELFQAPTIRSLAKHVTQQAEAGSFEHSQDRATNRKASMKNQRALRERNKTSKK</sequence>
<dbReference type="CDD" id="cd12115">
    <property type="entry name" value="A_NRPS_Sfm_like"/>
    <property type="match status" value="1"/>
</dbReference>
<evidence type="ECO:0000256" key="3">
    <source>
        <dbReference type="ARBA" id="ARBA00022553"/>
    </source>
</evidence>
<keyword evidence="2" id="KW-0596">Phosphopantetheine</keyword>
<dbReference type="InterPro" id="IPR001242">
    <property type="entry name" value="Condensation_dom"/>
</dbReference>
<evidence type="ECO:0000256" key="5">
    <source>
        <dbReference type="ARBA" id="ARBA00023098"/>
    </source>
</evidence>
<dbReference type="InterPro" id="IPR036736">
    <property type="entry name" value="ACP-like_sf"/>
</dbReference>
<accession>A0ABQ6R1Q6</accession>
<dbReference type="PANTHER" id="PTHR45527:SF1">
    <property type="entry name" value="FATTY ACID SYNTHASE"/>
    <property type="match status" value="1"/>
</dbReference>
<gene>
    <name evidence="8" type="ORF">ASNO1_64870</name>
</gene>
<dbReference type="PROSITE" id="PS00012">
    <property type="entry name" value="PHOSPHOPANTETHEINE"/>
    <property type="match status" value="2"/>
</dbReference>
<dbReference type="Gene3D" id="3.30.300.30">
    <property type="match status" value="4"/>
</dbReference>
<name>A0ABQ6R1Q6_9BACT</name>
<dbReference type="Pfam" id="PF00668">
    <property type="entry name" value="Condensation"/>
    <property type="match status" value="3"/>
</dbReference>
<dbReference type="InterPro" id="IPR042099">
    <property type="entry name" value="ANL_N_sf"/>
</dbReference>
<dbReference type="Gene3D" id="3.40.50.12780">
    <property type="entry name" value="N-terminal domain of ligase-like"/>
    <property type="match status" value="1"/>
</dbReference>
<dbReference type="PROSITE" id="PS50075">
    <property type="entry name" value="CARRIER"/>
    <property type="match status" value="4"/>
</dbReference>
<evidence type="ECO:0000313" key="8">
    <source>
        <dbReference type="EMBL" id="GMU10233.1"/>
    </source>
</evidence>
<dbReference type="Gene3D" id="3.30.559.30">
    <property type="entry name" value="Nonribosomal peptide synthetase, condensation domain"/>
    <property type="match status" value="3"/>
</dbReference>
<dbReference type="PROSITE" id="PS00455">
    <property type="entry name" value="AMP_BINDING"/>
    <property type="match status" value="4"/>
</dbReference>
<reference evidence="8 9" key="1">
    <citation type="journal article" date="2024" name="Arch. Microbiol.">
        <title>Corallococcus caeni sp. nov., a novel myxobacterium isolated from activated sludge.</title>
        <authorList>
            <person name="Tomita S."/>
            <person name="Nakai R."/>
            <person name="Kuroda K."/>
            <person name="Kurashita H."/>
            <person name="Hatamoto M."/>
            <person name="Yamaguchi T."/>
            <person name="Narihiro T."/>
        </authorList>
    </citation>
    <scope>NUCLEOTIDE SEQUENCE [LARGE SCALE GENOMIC DNA]</scope>
    <source>
        <strain evidence="8 9">NO1</strain>
    </source>
</reference>
<keyword evidence="5" id="KW-0443">Lipid metabolism</keyword>
<feature type="compositionally biased region" description="Basic and acidic residues" evidence="6">
    <location>
        <begin position="3897"/>
        <end position="3907"/>
    </location>
</feature>
<dbReference type="InterPro" id="IPR006162">
    <property type="entry name" value="Ppantetheine_attach_site"/>
</dbReference>
<dbReference type="InterPro" id="IPR023213">
    <property type="entry name" value="CAT-like_dom_sf"/>
</dbReference>
<dbReference type="CDD" id="cd05931">
    <property type="entry name" value="FAAL"/>
    <property type="match status" value="1"/>
</dbReference>
<feature type="region of interest" description="Disordered" evidence="6">
    <location>
        <begin position="3873"/>
        <end position="3907"/>
    </location>
</feature>
<dbReference type="InterPro" id="IPR020806">
    <property type="entry name" value="PKS_PP-bd"/>
</dbReference>
<dbReference type="SUPFAM" id="SSF52777">
    <property type="entry name" value="CoA-dependent acyltransferases"/>
    <property type="match status" value="6"/>
</dbReference>
<feature type="domain" description="Carrier" evidence="7">
    <location>
        <begin position="1676"/>
        <end position="1751"/>
    </location>
</feature>
<dbReference type="InterPro" id="IPR000873">
    <property type="entry name" value="AMP-dep_synth/lig_dom"/>
</dbReference>
<dbReference type="Gene3D" id="3.30.559.10">
    <property type="entry name" value="Chloramphenicol acetyltransferase-like domain"/>
    <property type="match status" value="3"/>
</dbReference>
<dbReference type="InterPro" id="IPR025110">
    <property type="entry name" value="AMP-bd_C"/>
</dbReference>
<dbReference type="SMART" id="SM01294">
    <property type="entry name" value="PKS_PP_betabranch"/>
    <property type="match status" value="1"/>
</dbReference>
<proteinExistence type="predicted"/>
<dbReference type="NCBIfam" id="NF004282">
    <property type="entry name" value="PRK05691.1"/>
    <property type="match status" value="3"/>
</dbReference>
<keyword evidence="4" id="KW-0276">Fatty acid metabolism</keyword>
<dbReference type="Pfam" id="PF00501">
    <property type="entry name" value="AMP-binding"/>
    <property type="match status" value="4"/>
</dbReference>
<evidence type="ECO:0000256" key="1">
    <source>
        <dbReference type="ARBA" id="ARBA00001957"/>
    </source>
</evidence>
<feature type="domain" description="Carrier" evidence="7">
    <location>
        <begin position="3798"/>
        <end position="3873"/>
    </location>
</feature>
<protein>
    <recommendedName>
        <fullName evidence="7">Carrier domain-containing protein</fullName>
    </recommendedName>
</protein>
<dbReference type="Gene3D" id="1.10.1200.10">
    <property type="entry name" value="ACP-like"/>
    <property type="match status" value="4"/>
</dbReference>
<dbReference type="Gene3D" id="2.30.38.10">
    <property type="entry name" value="Luciferase, Domain 3"/>
    <property type="match status" value="3"/>
</dbReference>
<dbReference type="SMART" id="SM00823">
    <property type="entry name" value="PKS_PP"/>
    <property type="match status" value="4"/>
</dbReference>
<dbReference type="InterPro" id="IPR020845">
    <property type="entry name" value="AMP-binding_CS"/>
</dbReference>
<evidence type="ECO:0000256" key="4">
    <source>
        <dbReference type="ARBA" id="ARBA00022832"/>
    </source>
</evidence>
<evidence type="ECO:0000256" key="6">
    <source>
        <dbReference type="SAM" id="MobiDB-lite"/>
    </source>
</evidence>
<dbReference type="PANTHER" id="PTHR45527">
    <property type="entry name" value="NONRIBOSOMAL PEPTIDE SYNTHETASE"/>
    <property type="match status" value="1"/>
</dbReference>
<feature type="domain" description="Carrier" evidence="7">
    <location>
        <begin position="605"/>
        <end position="682"/>
    </location>
</feature>
<dbReference type="EMBL" id="BTTX01000007">
    <property type="protein sequence ID" value="GMU10233.1"/>
    <property type="molecule type" value="Genomic_DNA"/>
</dbReference>
<dbReference type="SUPFAM" id="SSF56801">
    <property type="entry name" value="Acetyl-CoA synthetase-like"/>
    <property type="match status" value="4"/>
</dbReference>
<comment type="caution">
    <text evidence="8">The sequence shown here is derived from an EMBL/GenBank/DDBJ whole genome shotgun (WGS) entry which is preliminary data.</text>
</comment>
<evidence type="ECO:0000256" key="2">
    <source>
        <dbReference type="ARBA" id="ARBA00022450"/>
    </source>
</evidence>
<dbReference type="RefSeq" id="WP_338281308.1">
    <property type="nucleotide sequence ID" value="NZ_BTTX01000007.1"/>
</dbReference>
<dbReference type="InterPro" id="IPR010071">
    <property type="entry name" value="AA_adenyl_dom"/>
</dbReference>
<dbReference type="InterPro" id="IPR009081">
    <property type="entry name" value="PP-bd_ACP"/>
</dbReference>